<dbReference type="VEuPathDB" id="TrichDB:TRFO_21635"/>
<dbReference type="EMBL" id="MLAK01000639">
    <property type="protein sequence ID" value="OHT09413.1"/>
    <property type="molecule type" value="Genomic_DNA"/>
</dbReference>
<evidence type="ECO:0000313" key="2">
    <source>
        <dbReference type="Proteomes" id="UP000179807"/>
    </source>
</evidence>
<proteinExistence type="predicted"/>
<name>A0A1J4KJ95_9EUKA</name>
<organism evidence="1 2">
    <name type="scientific">Tritrichomonas foetus</name>
    <dbReference type="NCBI Taxonomy" id="1144522"/>
    <lineage>
        <taxon>Eukaryota</taxon>
        <taxon>Metamonada</taxon>
        <taxon>Parabasalia</taxon>
        <taxon>Tritrichomonadida</taxon>
        <taxon>Tritrichomonadidae</taxon>
        <taxon>Tritrichomonas</taxon>
    </lineage>
</organism>
<dbReference type="AlphaFoldDB" id="A0A1J4KJ95"/>
<keyword evidence="2" id="KW-1185">Reference proteome</keyword>
<accession>A0A1J4KJ95</accession>
<dbReference type="GeneID" id="94836804"/>
<protein>
    <submittedName>
        <fullName evidence="1">Uncharacterized protein</fullName>
    </submittedName>
</protein>
<sequence length="217" mass="25554">MKNKKYSRKGIKFINEIFFHLGNYTYFKINLKYRDSITINNVVHRIQDKLLFHSPIANSINNQNLNPHSIDDAASIQQYLEEEILFASSHFYEISEKDLEKIKFSIIELILKNQQLSISNEDSLFSLILSLYLKDNSFGVLFEYIEFQNFSPNSIEQFIKHYDLCDINLSILSSICKRLCEVVKKKPQESCNNKGYSNIHLISYNNQNFKGIYKKRI</sequence>
<dbReference type="Proteomes" id="UP000179807">
    <property type="component" value="Unassembled WGS sequence"/>
</dbReference>
<comment type="caution">
    <text evidence="1">The sequence shown here is derived from an EMBL/GenBank/DDBJ whole genome shotgun (WGS) entry which is preliminary data.</text>
</comment>
<dbReference type="RefSeq" id="XP_068362549.1">
    <property type="nucleotide sequence ID" value="XM_068502100.1"/>
</dbReference>
<gene>
    <name evidence="1" type="ORF">TRFO_21635</name>
</gene>
<reference evidence="1" key="1">
    <citation type="submission" date="2016-10" db="EMBL/GenBank/DDBJ databases">
        <authorList>
            <person name="Benchimol M."/>
            <person name="Almeida L.G."/>
            <person name="Vasconcelos A.T."/>
            <person name="Perreira-Neves A."/>
            <person name="Rosa I.A."/>
            <person name="Tasca T."/>
            <person name="Bogo M.R."/>
            <person name="de Souza W."/>
        </authorList>
    </citation>
    <scope>NUCLEOTIDE SEQUENCE [LARGE SCALE GENOMIC DNA]</scope>
    <source>
        <strain evidence="1">K</strain>
    </source>
</reference>
<evidence type="ECO:0000313" key="1">
    <source>
        <dbReference type="EMBL" id="OHT09413.1"/>
    </source>
</evidence>